<dbReference type="Proteomes" id="UP001054945">
    <property type="component" value="Unassembled WGS sequence"/>
</dbReference>
<dbReference type="EMBL" id="BPLR01011820">
    <property type="protein sequence ID" value="GIY49318.1"/>
    <property type="molecule type" value="Genomic_DNA"/>
</dbReference>
<sequence>MHPLAVRLQVGTLELSKSKKKLEEEGKTVFGETEFLLLSVMFFMDWFMMDLIEVTGLILLIDLLVKSQRILAMIGLILIGIIEIPLK</sequence>
<evidence type="ECO:0000313" key="3">
    <source>
        <dbReference type="Proteomes" id="UP001054945"/>
    </source>
</evidence>
<keyword evidence="3" id="KW-1185">Reference proteome</keyword>
<keyword evidence="1" id="KW-1133">Transmembrane helix</keyword>
<keyword evidence="1" id="KW-0812">Transmembrane</keyword>
<gene>
    <name evidence="2" type="ORF">CEXT_654441</name>
</gene>
<organism evidence="2 3">
    <name type="scientific">Caerostris extrusa</name>
    <name type="common">Bark spider</name>
    <name type="synonym">Caerostris bankana</name>
    <dbReference type="NCBI Taxonomy" id="172846"/>
    <lineage>
        <taxon>Eukaryota</taxon>
        <taxon>Metazoa</taxon>
        <taxon>Ecdysozoa</taxon>
        <taxon>Arthropoda</taxon>
        <taxon>Chelicerata</taxon>
        <taxon>Arachnida</taxon>
        <taxon>Araneae</taxon>
        <taxon>Araneomorphae</taxon>
        <taxon>Entelegynae</taxon>
        <taxon>Araneoidea</taxon>
        <taxon>Araneidae</taxon>
        <taxon>Caerostris</taxon>
    </lineage>
</organism>
<comment type="caution">
    <text evidence="2">The sequence shown here is derived from an EMBL/GenBank/DDBJ whole genome shotgun (WGS) entry which is preliminary data.</text>
</comment>
<keyword evidence="1" id="KW-0472">Membrane</keyword>
<evidence type="ECO:0000256" key="1">
    <source>
        <dbReference type="SAM" id="Phobius"/>
    </source>
</evidence>
<proteinExistence type="predicted"/>
<evidence type="ECO:0000313" key="2">
    <source>
        <dbReference type="EMBL" id="GIY49318.1"/>
    </source>
</evidence>
<feature type="transmembrane region" description="Helical" evidence="1">
    <location>
        <begin position="35"/>
        <end position="61"/>
    </location>
</feature>
<name>A0AAV4TRT7_CAEEX</name>
<protein>
    <submittedName>
        <fullName evidence="2">Uncharacterized protein</fullName>
    </submittedName>
</protein>
<dbReference type="AlphaFoldDB" id="A0AAV4TRT7"/>
<reference evidence="2 3" key="1">
    <citation type="submission" date="2021-06" db="EMBL/GenBank/DDBJ databases">
        <title>Caerostris extrusa draft genome.</title>
        <authorList>
            <person name="Kono N."/>
            <person name="Arakawa K."/>
        </authorList>
    </citation>
    <scope>NUCLEOTIDE SEQUENCE [LARGE SCALE GENOMIC DNA]</scope>
</reference>
<accession>A0AAV4TRT7</accession>